<sequence>MLLEYDQDVSRYIKSLREAGGIVNRSIVIAAAKGIVSHKNPVLLKEHGDPISISSSWAESFLRRIGYVKRKGTKAAHKLPENFLK</sequence>
<dbReference type="InParanoid" id="A0A1X7UVX2"/>
<protein>
    <recommendedName>
        <fullName evidence="2">HTH CENPB-type domain-containing protein</fullName>
    </recommendedName>
</protein>
<reference evidence="3" key="1">
    <citation type="submission" date="2017-05" db="UniProtKB">
        <authorList>
            <consortium name="EnsemblMetazoa"/>
        </authorList>
    </citation>
    <scope>IDENTIFICATION</scope>
</reference>
<proteinExistence type="predicted"/>
<dbReference type="AlphaFoldDB" id="A0A1X7UVX2"/>
<feature type="domain" description="HTH CENPB-type" evidence="2">
    <location>
        <begin position="6"/>
        <end position="71"/>
    </location>
</feature>
<evidence type="ECO:0000259" key="2">
    <source>
        <dbReference type="Pfam" id="PF03221"/>
    </source>
</evidence>
<dbReference type="InterPro" id="IPR006600">
    <property type="entry name" value="HTH_CenpB_DNA-bd_dom"/>
</dbReference>
<name>A0A1X7UVX2_AMPQE</name>
<dbReference type="Pfam" id="PF03221">
    <property type="entry name" value="HTH_Tnp_Tc5"/>
    <property type="match status" value="1"/>
</dbReference>
<evidence type="ECO:0000313" key="3">
    <source>
        <dbReference type="EnsemblMetazoa" id="Aqu2.1.31674_001"/>
    </source>
</evidence>
<organism evidence="3">
    <name type="scientific">Amphimedon queenslandica</name>
    <name type="common">Sponge</name>
    <dbReference type="NCBI Taxonomy" id="400682"/>
    <lineage>
        <taxon>Eukaryota</taxon>
        <taxon>Metazoa</taxon>
        <taxon>Porifera</taxon>
        <taxon>Demospongiae</taxon>
        <taxon>Heteroscleromorpha</taxon>
        <taxon>Haplosclerida</taxon>
        <taxon>Niphatidae</taxon>
        <taxon>Amphimedon</taxon>
    </lineage>
</organism>
<keyword evidence="1" id="KW-0238">DNA-binding</keyword>
<accession>A0A1X7UVX2</accession>
<evidence type="ECO:0000256" key="1">
    <source>
        <dbReference type="ARBA" id="ARBA00023125"/>
    </source>
</evidence>
<dbReference type="GO" id="GO:0003677">
    <property type="term" value="F:DNA binding"/>
    <property type="evidence" value="ECO:0007669"/>
    <property type="project" value="UniProtKB-KW"/>
</dbReference>
<dbReference type="EnsemblMetazoa" id="Aqu2.1.31674_001">
    <property type="protein sequence ID" value="Aqu2.1.31674_001"/>
    <property type="gene ID" value="Aqu2.1.31674"/>
</dbReference>